<evidence type="ECO:0000313" key="2">
    <source>
        <dbReference type="EMBL" id="GAA1429445.1"/>
    </source>
</evidence>
<dbReference type="Proteomes" id="UP001500973">
    <property type="component" value="Unassembled WGS sequence"/>
</dbReference>
<dbReference type="Pfam" id="PF19054">
    <property type="entry name" value="DUF5753"/>
    <property type="match status" value="1"/>
</dbReference>
<keyword evidence="3" id="KW-1185">Reference proteome</keyword>
<dbReference type="EMBL" id="BAAAIZ010000069">
    <property type="protein sequence ID" value="GAA1429445.1"/>
    <property type="molecule type" value="Genomic_DNA"/>
</dbReference>
<reference evidence="3" key="1">
    <citation type="journal article" date="2019" name="Int. J. Syst. Evol. Microbiol.">
        <title>The Global Catalogue of Microorganisms (GCM) 10K type strain sequencing project: providing services to taxonomists for standard genome sequencing and annotation.</title>
        <authorList>
            <consortium name="The Broad Institute Genomics Platform"/>
            <consortium name="The Broad Institute Genome Sequencing Center for Infectious Disease"/>
            <person name="Wu L."/>
            <person name="Ma J."/>
        </authorList>
    </citation>
    <scope>NUCLEOTIDE SEQUENCE [LARGE SCALE GENOMIC DNA]</scope>
    <source>
        <strain evidence="3">JCM 11756</strain>
    </source>
</reference>
<evidence type="ECO:0000259" key="1">
    <source>
        <dbReference type="Pfam" id="PF19054"/>
    </source>
</evidence>
<comment type="caution">
    <text evidence="2">The sequence shown here is derived from an EMBL/GenBank/DDBJ whole genome shotgun (WGS) entry which is preliminary data.</text>
</comment>
<proteinExistence type="predicted"/>
<dbReference type="InterPro" id="IPR043917">
    <property type="entry name" value="DUF5753"/>
</dbReference>
<protein>
    <recommendedName>
        <fullName evidence="1">DUF5753 domain-containing protein</fullName>
    </recommendedName>
</protein>
<gene>
    <name evidence="2" type="ORF">GCM10009601_44780</name>
</gene>
<feature type="domain" description="DUF5753" evidence="1">
    <location>
        <begin position="5"/>
        <end position="59"/>
    </location>
</feature>
<sequence>MGKLLWLMEFEDAPPTVYTEGVFSGSLLDEPALVKRVRASYDHIRAAAQSPDASLALIESAAEDHRRCATST</sequence>
<evidence type="ECO:0000313" key="3">
    <source>
        <dbReference type="Proteomes" id="UP001500973"/>
    </source>
</evidence>
<accession>A0ABP4JTU7</accession>
<organism evidence="2 3">
    <name type="scientific">Streptomyces thermospinosisporus</name>
    <dbReference type="NCBI Taxonomy" id="161482"/>
    <lineage>
        <taxon>Bacteria</taxon>
        <taxon>Bacillati</taxon>
        <taxon>Actinomycetota</taxon>
        <taxon>Actinomycetes</taxon>
        <taxon>Kitasatosporales</taxon>
        <taxon>Streptomycetaceae</taxon>
        <taxon>Streptomyces</taxon>
    </lineage>
</organism>
<name>A0ABP4JTU7_9ACTN</name>